<dbReference type="InterPro" id="IPR036322">
    <property type="entry name" value="WD40_repeat_dom_sf"/>
</dbReference>
<keyword evidence="5" id="KW-1185">Reference proteome</keyword>
<dbReference type="SUPFAM" id="SSF50998">
    <property type="entry name" value="Quinoprotein alcohol dehydrogenase-like"/>
    <property type="match status" value="1"/>
</dbReference>
<dbReference type="PROSITE" id="PS50082">
    <property type="entry name" value="WD_REPEATS_2"/>
    <property type="match status" value="12"/>
</dbReference>
<dbReference type="CDD" id="cd00200">
    <property type="entry name" value="WD40"/>
    <property type="match status" value="2"/>
</dbReference>
<dbReference type="InterPro" id="IPR011047">
    <property type="entry name" value="Quinoprotein_ADH-like_sf"/>
</dbReference>
<proteinExistence type="predicted"/>
<dbReference type="Proteomes" id="UP000187209">
    <property type="component" value="Unassembled WGS sequence"/>
</dbReference>
<dbReference type="EMBL" id="MPUH01000279">
    <property type="protein sequence ID" value="OMJ84113.1"/>
    <property type="molecule type" value="Genomic_DNA"/>
</dbReference>
<dbReference type="PANTHER" id="PTHR19848">
    <property type="entry name" value="WD40 REPEAT PROTEIN"/>
    <property type="match status" value="1"/>
</dbReference>
<comment type="caution">
    <text evidence="4">The sequence shown here is derived from an EMBL/GenBank/DDBJ whole genome shotgun (WGS) entry which is preliminary data.</text>
</comment>
<dbReference type="Pfam" id="PF00400">
    <property type="entry name" value="WD40"/>
    <property type="match status" value="10"/>
</dbReference>
<dbReference type="PANTHER" id="PTHR19848:SF8">
    <property type="entry name" value="F-BOX AND WD REPEAT DOMAIN CONTAINING 7"/>
    <property type="match status" value="1"/>
</dbReference>
<evidence type="ECO:0000256" key="3">
    <source>
        <dbReference type="PROSITE-ProRule" id="PRU00221"/>
    </source>
</evidence>
<evidence type="ECO:0000313" key="4">
    <source>
        <dbReference type="EMBL" id="OMJ84113.1"/>
    </source>
</evidence>
<dbReference type="OrthoDB" id="347441at2759"/>
<dbReference type="InterPro" id="IPR001680">
    <property type="entry name" value="WD40_rpt"/>
</dbReference>
<gene>
    <name evidence="4" type="ORF">SteCoe_14803</name>
</gene>
<dbReference type="InterPro" id="IPR019775">
    <property type="entry name" value="WD40_repeat_CS"/>
</dbReference>
<feature type="repeat" description="WD" evidence="3">
    <location>
        <begin position="355"/>
        <end position="396"/>
    </location>
</feature>
<name>A0A1R2C519_9CILI</name>
<feature type="repeat" description="WD" evidence="3">
    <location>
        <begin position="605"/>
        <end position="637"/>
    </location>
</feature>
<feature type="repeat" description="WD" evidence="3">
    <location>
        <begin position="15"/>
        <end position="50"/>
    </location>
</feature>
<dbReference type="PRINTS" id="PR00320">
    <property type="entry name" value="GPROTEINBRPT"/>
</dbReference>
<dbReference type="AlphaFoldDB" id="A0A1R2C519"/>
<keyword evidence="2" id="KW-0677">Repeat</keyword>
<dbReference type="InterPro" id="IPR020472">
    <property type="entry name" value="WD40_PAC1"/>
</dbReference>
<dbReference type="PROSITE" id="PS50294">
    <property type="entry name" value="WD_REPEATS_REGION"/>
    <property type="match status" value="9"/>
</dbReference>
<dbReference type="PROSITE" id="PS00678">
    <property type="entry name" value="WD_REPEATS_1"/>
    <property type="match status" value="7"/>
</dbReference>
<feature type="repeat" description="WD" evidence="3">
    <location>
        <begin position="140"/>
        <end position="181"/>
    </location>
</feature>
<dbReference type="SUPFAM" id="SSF50978">
    <property type="entry name" value="WD40 repeat-like"/>
    <property type="match status" value="2"/>
</dbReference>
<accession>A0A1R2C519</accession>
<feature type="repeat" description="WD" evidence="3">
    <location>
        <begin position="439"/>
        <end position="480"/>
    </location>
</feature>
<dbReference type="Gene3D" id="2.130.10.10">
    <property type="entry name" value="YVTN repeat-like/Quinoprotein amine dehydrogenase"/>
    <property type="match status" value="4"/>
</dbReference>
<sequence>MSENDISVEDRELFFEGHTDSVNQLQLTSDDKEFITCSSDFTIRIWDLATYGLKKVLKGHTHEVLSISLSQYDDILISSSKDKTIRVWDLNQYTDEIFLTNSFSVSFVLLSKNLKYIAGSSANGEIRLWSFYNKELVFFLRGTFIEIYALVFTPDDKHIIKGSTHTFIEIWKISENNQIPMIKLHKKYAGCISLSRNGKYLASCINLYCTKNSIMVWNFPDDHLEAEFEYYYCEIKDLIISPDNNYVLASMSEGSVQIWSLITKTLVKVLVSQAEFKCNLAITKDNKTILITGKKNVIIQPWSEDQIQTKCYLNAMWSSVNCLALTSDNTYLISGHDDYTLRIWDLIKKTQISSLDGHISAVLSVAITADNTKVISSSFDRTIILWDMKKKVQIAVLKSHIFAVYCLAVYHNKSFAISGSEDKTLIIWDLEKHCEVKMLEKHTAGIYCLGISKNDEIAASASFDCTVLIWDLITGECKHKILNYWMKVNSLEIVQDNSLVFAWPKNGFLCVCDMNNNLEKGFGNANTSYLKLLSDEKYLMCGFNDAIVYLWNFNQNKITHNFMGNTKQVLSVVIAKNINQVISGSYNGTIYIWDIPSDQIPPIQSLQHSGHVKFLKKTHDKNILISYSDDKTIRMWNKQEKCLKIIMKGHQDCINDIKITEDKKFLISGSSDYTIIIWSLPEGILLNSLSCNGEQVLCIGVDNKNQIFVSGEKSGNIIVWDLDGRKKIDKVNKHAKGVSKIGISKCDNFIYSGSCDDTLKVWNLASKEEYLNVDWKHKLLSSLALSQNNKYLLAVNEIHQVYVWKIRYF</sequence>
<organism evidence="4 5">
    <name type="scientific">Stentor coeruleus</name>
    <dbReference type="NCBI Taxonomy" id="5963"/>
    <lineage>
        <taxon>Eukaryota</taxon>
        <taxon>Sar</taxon>
        <taxon>Alveolata</taxon>
        <taxon>Ciliophora</taxon>
        <taxon>Postciliodesmatophora</taxon>
        <taxon>Heterotrichea</taxon>
        <taxon>Heterotrichida</taxon>
        <taxon>Stentoridae</taxon>
        <taxon>Stentor</taxon>
    </lineage>
</organism>
<keyword evidence="1 3" id="KW-0853">WD repeat</keyword>
<feature type="repeat" description="WD" evidence="3">
    <location>
        <begin position="647"/>
        <end position="688"/>
    </location>
</feature>
<feature type="repeat" description="WD" evidence="3">
    <location>
        <begin position="313"/>
        <end position="354"/>
    </location>
</feature>
<feature type="repeat" description="WD" evidence="3">
    <location>
        <begin position="562"/>
        <end position="595"/>
    </location>
</feature>
<dbReference type="SMART" id="SM00320">
    <property type="entry name" value="WD40"/>
    <property type="match status" value="17"/>
</dbReference>
<evidence type="ECO:0000256" key="2">
    <source>
        <dbReference type="ARBA" id="ARBA00022737"/>
    </source>
</evidence>
<feature type="repeat" description="WD" evidence="3">
    <location>
        <begin position="397"/>
        <end position="438"/>
    </location>
</feature>
<feature type="repeat" description="WD" evidence="3">
    <location>
        <begin position="228"/>
        <end position="269"/>
    </location>
</feature>
<dbReference type="InterPro" id="IPR015943">
    <property type="entry name" value="WD40/YVTN_repeat-like_dom_sf"/>
</dbReference>
<evidence type="ECO:0000313" key="5">
    <source>
        <dbReference type="Proteomes" id="UP000187209"/>
    </source>
</evidence>
<evidence type="ECO:0000256" key="1">
    <source>
        <dbReference type="ARBA" id="ARBA00022574"/>
    </source>
</evidence>
<reference evidence="4 5" key="1">
    <citation type="submission" date="2016-11" db="EMBL/GenBank/DDBJ databases">
        <title>The macronuclear genome of Stentor coeruleus: a giant cell with tiny introns.</title>
        <authorList>
            <person name="Slabodnick M."/>
            <person name="Ruby J.G."/>
            <person name="Reiff S.B."/>
            <person name="Swart E.C."/>
            <person name="Gosai S."/>
            <person name="Prabakaran S."/>
            <person name="Witkowska E."/>
            <person name="Larue G.E."/>
            <person name="Fisher S."/>
            <person name="Freeman R.M."/>
            <person name="Gunawardena J."/>
            <person name="Chu W."/>
            <person name="Stover N.A."/>
            <person name="Gregory B.D."/>
            <person name="Nowacki M."/>
            <person name="Derisi J."/>
            <person name="Roy S.W."/>
            <person name="Marshall W.F."/>
            <person name="Sood P."/>
        </authorList>
    </citation>
    <scope>NUCLEOTIDE SEQUENCE [LARGE SCALE GENOMIC DNA]</scope>
    <source>
        <strain evidence="4">WM001</strain>
    </source>
</reference>
<feature type="repeat" description="WD" evidence="3">
    <location>
        <begin position="731"/>
        <end position="772"/>
    </location>
</feature>
<protein>
    <submittedName>
        <fullName evidence="4">Uncharacterized protein</fullName>
    </submittedName>
</protein>
<feature type="repeat" description="WD" evidence="3">
    <location>
        <begin position="57"/>
        <end position="91"/>
    </location>
</feature>